<dbReference type="InterPro" id="IPR050090">
    <property type="entry name" value="Tyrosine_recombinase_XerCD"/>
</dbReference>
<evidence type="ECO:0000259" key="6">
    <source>
        <dbReference type="PROSITE" id="PS51900"/>
    </source>
</evidence>
<keyword evidence="3" id="KW-0233">DNA recombination</keyword>
<organism evidence="7 8">
    <name type="scientific">Sutcliffiella cohnii</name>
    <dbReference type="NCBI Taxonomy" id="33932"/>
    <lineage>
        <taxon>Bacteria</taxon>
        <taxon>Bacillati</taxon>
        <taxon>Bacillota</taxon>
        <taxon>Bacilli</taxon>
        <taxon>Bacillales</taxon>
        <taxon>Bacillaceae</taxon>
        <taxon>Sutcliffiella</taxon>
    </lineage>
</organism>
<reference evidence="7 8" key="1">
    <citation type="submission" date="2016-12" db="EMBL/GenBank/DDBJ databases">
        <title>The whole genome sequencing and assembly of Bacillus cohnii DSM 6307T strain.</title>
        <authorList>
            <person name="Lee Y.-J."/>
            <person name="Yi H."/>
            <person name="Bahn Y.-S."/>
            <person name="Kim J.F."/>
            <person name="Lee D.-W."/>
        </authorList>
    </citation>
    <scope>NUCLEOTIDE SEQUENCE [LARGE SCALE GENOMIC DNA]</scope>
    <source>
        <strain evidence="7 8">DSM 6307</strain>
    </source>
</reference>
<dbReference type="STRING" id="1314751.GCA_001591425_03245"/>
<dbReference type="PROSITE" id="PS51900">
    <property type="entry name" value="CB"/>
    <property type="match status" value="1"/>
</dbReference>
<dbReference type="SUPFAM" id="SSF56349">
    <property type="entry name" value="DNA breaking-rejoining enzymes"/>
    <property type="match status" value="1"/>
</dbReference>
<evidence type="ECO:0000256" key="3">
    <source>
        <dbReference type="ARBA" id="ARBA00023172"/>
    </source>
</evidence>
<evidence type="ECO:0000256" key="1">
    <source>
        <dbReference type="ARBA" id="ARBA00022908"/>
    </source>
</evidence>
<name>A0A223KQQ3_9BACI</name>
<dbReference type="KEGG" id="bcoh:BC6307_10525"/>
<dbReference type="InterPro" id="IPR010998">
    <property type="entry name" value="Integrase_recombinase_N"/>
</dbReference>
<dbReference type="InterPro" id="IPR002104">
    <property type="entry name" value="Integrase_catalytic"/>
</dbReference>
<keyword evidence="2 4" id="KW-0238">DNA-binding</keyword>
<dbReference type="PANTHER" id="PTHR30349:SF81">
    <property type="entry name" value="TYROSINE RECOMBINASE XERC"/>
    <property type="match status" value="1"/>
</dbReference>
<dbReference type="Pfam" id="PF00589">
    <property type="entry name" value="Phage_integrase"/>
    <property type="match status" value="1"/>
</dbReference>
<dbReference type="InterPro" id="IPR013762">
    <property type="entry name" value="Integrase-like_cat_sf"/>
</dbReference>
<dbReference type="InterPro" id="IPR044068">
    <property type="entry name" value="CB"/>
</dbReference>
<keyword evidence="1" id="KW-0229">DNA integration</keyword>
<dbReference type="InterPro" id="IPR011010">
    <property type="entry name" value="DNA_brk_join_enz"/>
</dbReference>
<accession>A0A223KQQ3</accession>
<dbReference type="RefSeq" id="WP_066418430.1">
    <property type="nucleotide sequence ID" value="NZ_CP018866.1"/>
</dbReference>
<dbReference type="Pfam" id="PF13495">
    <property type="entry name" value="Phage_int_SAM_4"/>
    <property type="match status" value="1"/>
</dbReference>
<dbReference type="PROSITE" id="PS51898">
    <property type="entry name" value="TYR_RECOMBINASE"/>
    <property type="match status" value="1"/>
</dbReference>
<keyword evidence="8" id="KW-1185">Reference proteome</keyword>
<evidence type="ECO:0000256" key="4">
    <source>
        <dbReference type="PROSITE-ProRule" id="PRU01248"/>
    </source>
</evidence>
<sequence length="311" mass="36768">MIEKFINELERQGLSKNTIKSYVFDIAQFYDWLKSKKLDPKITEEVLNEYTIFLYSEYSENTVLRKIKSVTRYNKFLYHIGESTLKIEPNEIIKIKTNNGNMRMMSFNDLDRLRQTLLEVRNKRDILIFHLLYGTCCRISELINIELDDIEITNPSQGYIRFKISKGAKSQSTIRKISITEPLIKMIKDYLEVRPIYQSNKLLIGQKGPMTRDAINKMFRKYSSIANINYTVSPQMIRRMGIFNLFVLAQNEPFELSYISKITRYTTESYTEKLYESLWSNLKGNFELQSFETRYINLGWENDGEKPKKGC</sequence>
<evidence type="ECO:0000313" key="8">
    <source>
        <dbReference type="Proteomes" id="UP000215224"/>
    </source>
</evidence>
<feature type="domain" description="Tyr recombinase" evidence="5">
    <location>
        <begin position="100"/>
        <end position="284"/>
    </location>
</feature>
<evidence type="ECO:0000313" key="7">
    <source>
        <dbReference type="EMBL" id="AST91684.1"/>
    </source>
</evidence>
<dbReference type="GO" id="GO:0006310">
    <property type="term" value="P:DNA recombination"/>
    <property type="evidence" value="ECO:0007669"/>
    <property type="project" value="UniProtKB-KW"/>
</dbReference>
<dbReference type="EMBL" id="CP018866">
    <property type="protein sequence ID" value="AST91684.1"/>
    <property type="molecule type" value="Genomic_DNA"/>
</dbReference>
<proteinExistence type="predicted"/>
<evidence type="ECO:0000256" key="2">
    <source>
        <dbReference type="ARBA" id="ARBA00023125"/>
    </source>
</evidence>
<evidence type="ECO:0000259" key="5">
    <source>
        <dbReference type="PROSITE" id="PS51898"/>
    </source>
</evidence>
<gene>
    <name evidence="7" type="ORF">BC6307_10525</name>
</gene>
<dbReference type="GO" id="GO:0003677">
    <property type="term" value="F:DNA binding"/>
    <property type="evidence" value="ECO:0007669"/>
    <property type="project" value="UniProtKB-UniRule"/>
</dbReference>
<protein>
    <recommendedName>
        <fullName evidence="9">Integrase</fullName>
    </recommendedName>
</protein>
<dbReference type="Proteomes" id="UP000215224">
    <property type="component" value="Chromosome"/>
</dbReference>
<dbReference type="Gene3D" id="1.10.150.130">
    <property type="match status" value="1"/>
</dbReference>
<dbReference type="Gene3D" id="1.10.443.10">
    <property type="entry name" value="Intergrase catalytic core"/>
    <property type="match status" value="1"/>
</dbReference>
<evidence type="ECO:0008006" key="9">
    <source>
        <dbReference type="Google" id="ProtNLM"/>
    </source>
</evidence>
<dbReference type="PANTHER" id="PTHR30349">
    <property type="entry name" value="PHAGE INTEGRASE-RELATED"/>
    <property type="match status" value="1"/>
</dbReference>
<dbReference type="AlphaFoldDB" id="A0A223KQQ3"/>
<feature type="domain" description="Core-binding (CB)" evidence="6">
    <location>
        <begin position="1"/>
        <end position="78"/>
    </location>
</feature>
<dbReference type="InterPro" id="IPR004107">
    <property type="entry name" value="Integrase_SAM-like_N"/>
</dbReference>
<dbReference type="GO" id="GO:0015074">
    <property type="term" value="P:DNA integration"/>
    <property type="evidence" value="ECO:0007669"/>
    <property type="project" value="UniProtKB-KW"/>
</dbReference>